<keyword evidence="3" id="KW-1185">Reference proteome</keyword>
<protein>
    <submittedName>
        <fullName evidence="2">5'-nucleotidase, C-terminal domain</fullName>
    </submittedName>
</protein>
<name>A0A1I2FVH1_9BACT</name>
<dbReference type="InterPro" id="IPR008334">
    <property type="entry name" value="5'-Nucleotdase_C"/>
</dbReference>
<dbReference type="Pfam" id="PF02872">
    <property type="entry name" value="5_nucleotid_C"/>
    <property type="match status" value="1"/>
</dbReference>
<dbReference type="Proteomes" id="UP000198964">
    <property type="component" value="Unassembled WGS sequence"/>
</dbReference>
<dbReference type="GO" id="GO:0016787">
    <property type="term" value="F:hydrolase activity"/>
    <property type="evidence" value="ECO:0007669"/>
    <property type="project" value="InterPro"/>
</dbReference>
<evidence type="ECO:0000259" key="1">
    <source>
        <dbReference type="Pfam" id="PF02872"/>
    </source>
</evidence>
<sequence length="275" mass="30569">MFIRNNKNVIGNKAIFYSGKIKRMRYSFILIMLLIISFSCKTPLSVSSVEMDNISNQPSSFSDDSAIVRLVAPYRQSLEEDMSEVLAISSEELSKAKPESKLSNFVADLLMNSGKSYCRMNNKAFSPDMAFVNYGGLRTSLPRGEVTVGKIYELMPFENEMVLLKLPGATMMKFLKLVAARGGDGIAGVKLGIQADGSISSLQIGGRTFNEAQDYWLVTNDYIAGGGDAMTMLAEATEYLGTGLRIRDLIIDSLKQNYKDGKRIRIELDGRFYYE</sequence>
<reference evidence="2 3" key="1">
    <citation type="submission" date="2016-10" db="EMBL/GenBank/DDBJ databases">
        <authorList>
            <person name="de Groot N.N."/>
        </authorList>
    </citation>
    <scope>NUCLEOTIDE SEQUENCE [LARGE SCALE GENOMIC DNA]</scope>
    <source>
        <strain evidence="2 3">CGMCC 1.9156</strain>
    </source>
</reference>
<feature type="domain" description="5'-Nucleotidase C-terminal" evidence="1">
    <location>
        <begin position="94"/>
        <end position="235"/>
    </location>
</feature>
<dbReference type="PRINTS" id="PR01607">
    <property type="entry name" value="APYRASEFAMLY"/>
</dbReference>
<accession>A0A1I2FVH1</accession>
<dbReference type="InterPro" id="IPR036907">
    <property type="entry name" value="5'-Nucleotdase_C_sf"/>
</dbReference>
<evidence type="ECO:0000313" key="2">
    <source>
        <dbReference type="EMBL" id="SFF09444.1"/>
    </source>
</evidence>
<gene>
    <name evidence="2" type="ORF">SAMN05216283_102640</name>
</gene>
<dbReference type="STRING" id="655355.SAMN05216283_102640"/>
<dbReference type="PANTHER" id="PTHR11575:SF24">
    <property type="entry name" value="5'-NUCLEOTIDASE"/>
    <property type="match status" value="1"/>
</dbReference>
<evidence type="ECO:0000313" key="3">
    <source>
        <dbReference type="Proteomes" id="UP000198964"/>
    </source>
</evidence>
<dbReference type="PANTHER" id="PTHR11575">
    <property type="entry name" value="5'-NUCLEOTIDASE-RELATED"/>
    <property type="match status" value="1"/>
</dbReference>
<dbReference type="Gene3D" id="3.90.780.10">
    <property type="entry name" value="5'-Nucleotidase, C-terminal domain"/>
    <property type="match status" value="1"/>
</dbReference>
<dbReference type="EMBL" id="FONW01000002">
    <property type="protein sequence ID" value="SFF09444.1"/>
    <property type="molecule type" value="Genomic_DNA"/>
</dbReference>
<proteinExistence type="predicted"/>
<dbReference type="GO" id="GO:0009166">
    <property type="term" value="P:nucleotide catabolic process"/>
    <property type="evidence" value="ECO:0007669"/>
    <property type="project" value="InterPro"/>
</dbReference>
<dbReference type="GO" id="GO:0030288">
    <property type="term" value="C:outer membrane-bounded periplasmic space"/>
    <property type="evidence" value="ECO:0007669"/>
    <property type="project" value="TreeGrafter"/>
</dbReference>
<dbReference type="InterPro" id="IPR006179">
    <property type="entry name" value="5_nucleotidase/apyrase"/>
</dbReference>
<dbReference type="AlphaFoldDB" id="A0A1I2FVH1"/>
<organism evidence="2 3">
    <name type="scientific">Sunxiuqinia elliptica</name>
    <dbReference type="NCBI Taxonomy" id="655355"/>
    <lineage>
        <taxon>Bacteria</taxon>
        <taxon>Pseudomonadati</taxon>
        <taxon>Bacteroidota</taxon>
        <taxon>Bacteroidia</taxon>
        <taxon>Marinilabiliales</taxon>
        <taxon>Prolixibacteraceae</taxon>
        <taxon>Sunxiuqinia</taxon>
    </lineage>
</organism>
<dbReference type="SUPFAM" id="SSF55816">
    <property type="entry name" value="5'-nucleotidase (syn. UDP-sugar hydrolase), C-terminal domain"/>
    <property type="match status" value="1"/>
</dbReference>